<reference evidence="3 5" key="1">
    <citation type="submission" date="2016-12" db="EMBL/GenBank/DDBJ databases">
        <title>Clostridium tepidum sp. nov., a close relative of Clostridium sporogenes and Clostridium botulinum Group I.</title>
        <authorList>
            <person name="Dobritsa A.P."/>
            <person name="Kutumbaka K.K."/>
            <person name="Werner K."/>
            <person name="Wiedmann M."/>
            <person name="Asmus A."/>
            <person name="Samadpour M."/>
        </authorList>
    </citation>
    <scope>NUCLEOTIDE SEQUENCE [LARGE SCALE GENOMIC DNA]</scope>
    <source>
        <strain evidence="3 5">IEH 97212</strain>
    </source>
</reference>
<keyword evidence="1" id="KW-0472">Membrane</keyword>
<dbReference type="EMBL" id="MRAD01000002">
    <property type="protein sequence ID" value="OOO63312.1"/>
    <property type="molecule type" value="Genomic_DNA"/>
</dbReference>
<evidence type="ECO:0000313" key="2">
    <source>
        <dbReference type="EMBL" id="OOO63312.1"/>
    </source>
</evidence>
<feature type="transmembrane region" description="Helical" evidence="1">
    <location>
        <begin position="6"/>
        <end position="22"/>
    </location>
</feature>
<name>A0A1S9IEE8_9CLOT</name>
<dbReference type="EMBL" id="MRAE01000007">
    <property type="protein sequence ID" value="OOO68608.1"/>
    <property type="molecule type" value="Genomic_DNA"/>
</dbReference>
<dbReference type="Proteomes" id="UP000190206">
    <property type="component" value="Unassembled WGS sequence"/>
</dbReference>
<evidence type="ECO:0000313" key="5">
    <source>
        <dbReference type="Proteomes" id="UP000190256"/>
    </source>
</evidence>
<protein>
    <submittedName>
        <fullName evidence="3">Uncharacterized protein</fullName>
    </submittedName>
</protein>
<dbReference type="STRING" id="1962263.BS637_02670"/>
<reference evidence="2 4" key="2">
    <citation type="submission" date="2016-12" db="EMBL/GenBank/DDBJ databases">
        <title>Clostridium tepidum sp. nov., a close relative of Clostridium sporogenes and Clostridium botulinum Group I.</title>
        <authorList>
            <person name="Dobritsa A.P."/>
            <person name="Kutumbaka K."/>
            <person name="Werner K."/>
            <person name="Samadpour M."/>
        </authorList>
    </citation>
    <scope>NUCLEOTIDE SEQUENCE [LARGE SCALE GENOMIC DNA]</scope>
    <source>
        <strain evidence="2 4">PE</strain>
    </source>
</reference>
<evidence type="ECO:0000313" key="4">
    <source>
        <dbReference type="Proteomes" id="UP000190206"/>
    </source>
</evidence>
<comment type="caution">
    <text evidence="3">The sequence shown here is derived from an EMBL/GenBank/DDBJ whole genome shotgun (WGS) entry which is preliminary data.</text>
</comment>
<evidence type="ECO:0000313" key="3">
    <source>
        <dbReference type="EMBL" id="OOO68608.1"/>
    </source>
</evidence>
<organism evidence="3 5">
    <name type="scientific">Clostridium tepidum</name>
    <dbReference type="NCBI Taxonomy" id="1962263"/>
    <lineage>
        <taxon>Bacteria</taxon>
        <taxon>Bacillati</taxon>
        <taxon>Bacillota</taxon>
        <taxon>Clostridia</taxon>
        <taxon>Eubacteriales</taxon>
        <taxon>Clostridiaceae</taxon>
        <taxon>Clostridium</taxon>
    </lineage>
</organism>
<keyword evidence="1" id="KW-0812">Transmembrane</keyword>
<dbReference type="AlphaFoldDB" id="A0A1S9IEE8"/>
<proteinExistence type="predicted"/>
<accession>A0A1S9IEE8</accession>
<gene>
    <name evidence="2" type="ORF">BS637_02670</name>
    <name evidence="3" type="ORF">BS638_04735</name>
</gene>
<keyword evidence="4" id="KW-1185">Reference proteome</keyword>
<dbReference type="Proteomes" id="UP000190256">
    <property type="component" value="Unassembled WGS sequence"/>
</dbReference>
<keyword evidence="1" id="KW-1133">Transmembrane helix</keyword>
<feature type="transmembrane region" description="Helical" evidence="1">
    <location>
        <begin position="29"/>
        <end position="52"/>
    </location>
</feature>
<sequence length="74" mass="8631">MLFLIFIFYGLFITYDILYLLNNDFKKEIPIYIIIISISVFISSLIALNINIPSPLIYFQSFFEWVKSSLGGIL</sequence>
<evidence type="ECO:0000256" key="1">
    <source>
        <dbReference type="SAM" id="Phobius"/>
    </source>
</evidence>